<gene>
    <name evidence="1" type="ORF">DUT91_23910</name>
</gene>
<name>A0A368JWE0_9HYPH</name>
<evidence type="ECO:0000313" key="2">
    <source>
        <dbReference type="Proteomes" id="UP000253420"/>
    </source>
</evidence>
<dbReference type="Proteomes" id="UP000253420">
    <property type="component" value="Unassembled WGS sequence"/>
</dbReference>
<comment type="caution">
    <text evidence="1">The sequence shown here is derived from an EMBL/GenBank/DDBJ whole genome shotgun (WGS) entry which is preliminary data.</text>
</comment>
<dbReference type="AlphaFoldDB" id="A0A368JWE0"/>
<proteinExistence type="predicted"/>
<keyword evidence="2" id="KW-1185">Reference proteome</keyword>
<evidence type="ECO:0000313" key="1">
    <source>
        <dbReference type="EMBL" id="RCS21467.1"/>
    </source>
</evidence>
<organism evidence="1 2">
    <name type="scientific">Phyllobacterium salinisoli</name>
    <dbReference type="NCBI Taxonomy" id="1899321"/>
    <lineage>
        <taxon>Bacteria</taxon>
        <taxon>Pseudomonadati</taxon>
        <taxon>Pseudomonadota</taxon>
        <taxon>Alphaproteobacteria</taxon>
        <taxon>Hyphomicrobiales</taxon>
        <taxon>Phyllobacteriaceae</taxon>
        <taxon>Phyllobacterium</taxon>
    </lineage>
</organism>
<dbReference type="EMBL" id="QOZG01000034">
    <property type="protein sequence ID" value="RCS21467.1"/>
    <property type="molecule type" value="Genomic_DNA"/>
</dbReference>
<sequence>MSRSRGDWPMTLINEKYPFQVVLYLTDWHRTNLAQLIADRDRLGGYRLDGTAYYNGCHFTIVRLPTEESRAEFMRLYSGVPFDPSDKKSRPWESYFDL</sequence>
<protein>
    <submittedName>
        <fullName evidence="1">Uncharacterized protein</fullName>
    </submittedName>
</protein>
<accession>A0A368JWE0</accession>
<reference evidence="1 2" key="1">
    <citation type="submission" date="2018-07" db="EMBL/GenBank/DDBJ databases">
        <title>The draft genome of Phyllobacterium salinisoli.</title>
        <authorList>
            <person name="Liu L."/>
            <person name="Li L."/>
            <person name="Zhang X."/>
            <person name="Liang L."/>
        </authorList>
    </citation>
    <scope>NUCLEOTIDE SEQUENCE [LARGE SCALE GENOMIC DNA]</scope>
    <source>
        <strain evidence="1 2">LLAN61</strain>
    </source>
</reference>
<dbReference type="OrthoDB" id="8115130at2"/>